<dbReference type="FunCoup" id="A0A1S3WKX9">
    <property type="interactions" value="125"/>
</dbReference>
<dbReference type="eggNOG" id="ENOG502SU1D">
    <property type="taxonomic scope" value="Eukaryota"/>
</dbReference>
<dbReference type="Pfam" id="PF06607">
    <property type="entry name" value="Prokineticin"/>
    <property type="match status" value="1"/>
</dbReference>
<gene>
    <name evidence="10" type="primary">PROK2</name>
</gene>
<evidence type="ECO:0000256" key="4">
    <source>
        <dbReference type="ARBA" id="ARBA00022656"/>
    </source>
</evidence>
<dbReference type="RefSeq" id="XP_016047033.1">
    <property type="nucleotide sequence ID" value="XM_016191547.2"/>
</dbReference>
<sequence length="113" mass="12159">MESPRCARLLLLLLLPTPLLLLLLTPPGGKAAIITGVCGTDRECASGTCCAVSTWIRGLRVCTPLGRLGSRCSPYSHRVPYKGFRLRSICPCMPSLSCIQTSASKIYTCLFPS</sequence>
<evidence type="ECO:0000259" key="8">
    <source>
        <dbReference type="Pfam" id="PF06607"/>
    </source>
</evidence>
<dbReference type="GO" id="GO:0001935">
    <property type="term" value="P:endothelial cell proliferation"/>
    <property type="evidence" value="ECO:0007669"/>
    <property type="project" value="TreeGrafter"/>
</dbReference>
<evidence type="ECO:0000313" key="9">
    <source>
        <dbReference type="Proteomes" id="UP001652624"/>
    </source>
</evidence>
<evidence type="ECO:0000256" key="7">
    <source>
        <dbReference type="SAM" id="SignalP"/>
    </source>
</evidence>
<reference evidence="10" key="1">
    <citation type="submission" date="2025-08" db="UniProtKB">
        <authorList>
            <consortium name="RefSeq"/>
        </authorList>
    </citation>
    <scope>IDENTIFICATION</scope>
</reference>
<dbReference type="SUPFAM" id="SSF57190">
    <property type="entry name" value="Colipase-like"/>
    <property type="match status" value="2"/>
</dbReference>
<feature type="signal peptide" evidence="7">
    <location>
        <begin position="1"/>
        <end position="31"/>
    </location>
</feature>
<keyword evidence="5" id="KW-1015">Disulfide bond</keyword>
<evidence type="ECO:0000256" key="3">
    <source>
        <dbReference type="ARBA" id="ARBA00022525"/>
    </source>
</evidence>
<evidence type="ECO:0000256" key="5">
    <source>
        <dbReference type="ARBA" id="ARBA00023157"/>
    </source>
</evidence>
<dbReference type="InParanoid" id="A0A1S3WKX9"/>
<dbReference type="Gene3D" id="2.10.80.10">
    <property type="entry name" value="Lipase, subunit A"/>
    <property type="match status" value="1"/>
</dbReference>
<feature type="chain" id="PRO_5010291942" evidence="7">
    <location>
        <begin position="32"/>
        <end position="113"/>
    </location>
</feature>
<dbReference type="PANTHER" id="PTHR18821">
    <property type="entry name" value="PROKINETICIN"/>
    <property type="match status" value="1"/>
</dbReference>
<evidence type="ECO:0000256" key="6">
    <source>
        <dbReference type="ARBA" id="ARBA00023259"/>
    </source>
</evidence>
<dbReference type="GO" id="GO:0005576">
    <property type="term" value="C:extracellular region"/>
    <property type="evidence" value="ECO:0007669"/>
    <property type="project" value="UniProtKB-SubCell"/>
</dbReference>
<proteinExistence type="inferred from homology"/>
<dbReference type="OrthoDB" id="6433669at2759"/>
<dbReference type="AlphaFoldDB" id="A0A1S3WKX9"/>
<keyword evidence="3" id="KW-0964">Secreted</keyword>
<feature type="domain" description="Prokineticin" evidence="8">
    <location>
        <begin position="18"/>
        <end position="109"/>
    </location>
</feature>
<evidence type="ECO:0000256" key="2">
    <source>
        <dbReference type="ARBA" id="ARBA00006999"/>
    </source>
</evidence>
<evidence type="ECO:0000256" key="1">
    <source>
        <dbReference type="ARBA" id="ARBA00004613"/>
    </source>
</evidence>
<keyword evidence="4" id="KW-0800">Toxin</keyword>
<evidence type="ECO:0000313" key="10">
    <source>
        <dbReference type="RefSeq" id="XP_016047033.1"/>
    </source>
</evidence>
<keyword evidence="6" id="KW-1213">G-protein coupled receptor impairing toxin</keyword>
<dbReference type="GeneID" id="103120350"/>
<name>A0A1S3WKX9_ERIEU</name>
<accession>A0A1S3WKX9</accession>
<keyword evidence="9" id="KW-1185">Reference proteome</keyword>
<keyword evidence="7" id="KW-0732">Signal</keyword>
<comment type="subcellular location">
    <subcellularLocation>
        <location evidence="1">Secreted</location>
    </subcellularLocation>
</comment>
<dbReference type="GO" id="GO:0090729">
    <property type="term" value="F:toxin activity"/>
    <property type="evidence" value="ECO:0007669"/>
    <property type="project" value="UniProtKB-KW"/>
</dbReference>
<dbReference type="PANTHER" id="PTHR18821:SF2">
    <property type="entry name" value="DICKKOPF-RELATED PROTEIN 3-LIKE"/>
    <property type="match status" value="1"/>
</dbReference>
<organism evidence="9 10">
    <name type="scientific">Erinaceus europaeus</name>
    <name type="common">Western European hedgehog</name>
    <dbReference type="NCBI Taxonomy" id="9365"/>
    <lineage>
        <taxon>Eukaryota</taxon>
        <taxon>Metazoa</taxon>
        <taxon>Chordata</taxon>
        <taxon>Craniata</taxon>
        <taxon>Vertebrata</taxon>
        <taxon>Euteleostomi</taxon>
        <taxon>Mammalia</taxon>
        <taxon>Eutheria</taxon>
        <taxon>Laurasiatheria</taxon>
        <taxon>Eulipotyphla</taxon>
        <taxon>Erinaceidae</taxon>
        <taxon>Erinaceinae</taxon>
        <taxon>Erinaceus</taxon>
    </lineage>
</organism>
<protein>
    <submittedName>
        <fullName evidence="10">Prokineticin-2</fullName>
    </submittedName>
</protein>
<dbReference type="STRING" id="9365.ENSEEUP00000004341"/>
<dbReference type="InterPro" id="IPR009523">
    <property type="entry name" value="Prokineticin"/>
</dbReference>
<dbReference type="CTD" id="60675"/>
<dbReference type="Proteomes" id="UP001652624">
    <property type="component" value="Chromosome 12"/>
</dbReference>
<dbReference type="InterPro" id="IPR023569">
    <property type="entry name" value="Prokineticin_domain"/>
</dbReference>
<comment type="similarity">
    <text evidence="2">Belongs to the AVIT (prokineticin) family.</text>
</comment>